<keyword evidence="5 6" id="KW-0472">Membrane</keyword>
<keyword evidence="10" id="KW-1185">Reference proteome</keyword>
<feature type="transmembrane region" description="Helical" evidence="6">
    <location>
        <begin position="667"/>
        <end position="687"/>
    </location>
</feature>
<dbReference type="InterPro" id="IPR003838">
    <property type="entry name" value="ABC3_permease_C"/>
</dbReference>
<dbReference type="PROSITE" id="PS51257">
    <property type="entry name" value="PROKAR_LIPOPROTEIN"/>
    <property type="match status" value="1"/>
</dbReference>
<dbReference type="EMBL" id="SMLW01000679">
    <property type="protein sequence ID" value="MTI29119.1"/>
    <property type="molecule type" value="Genomic_DNA"/>
</dbReference>
<evidence type="ECO:0000259" key="8">
    <source>
        <dbReference type="Pfam" id="PF12704"/>
    </source>
</evidence>
<keyword evidence="4 6" id="KW-1133">Transmembrane helix</keyword>
<sequence>MIKNYLKITYRNLKRNKIYVLINTLGMGIAMACCLTAYLLIAYNLEFDDHFNEESVDHVVKTVHHYQYADGEADQDLTAPIMLGPEAASDIPAILRFTRFTNQWGILSSGDRAFEENLRFADISFFRMFKMELQRGSFQSFENNNGLLLSDEAAKKYFADEDPIGKIVKVEFNNKTYETVVGGVLEKLPLNISFNIDVLLPMKMYIEGNEIGTDEWDHSVSVLFQLSNIDQLPSVEQTLQRYISRKSNEKSELKTISYELLPFRDLVINGEVNKSDLRLPIPYMALTIFSVLGFIILLIACFNLTNTTIALTARRMKEIGLRKVVGSSRTQIIGQYLFEMAVTIALAIAAGVLLAQIIVPEFAAMWQLRYGLNDLNSLNLVIALIALLVVAVVLAGIYPAMLNSKSKPIVLLKGSKKINGTNPFTRLLLVLQFALSIIVLIAGTIFTLNADYQKDISFGYRKDRLINVSVQDEQVYNRYKNAIADNPDIAGIAGAENHISPYSAYEITAKFNDDPAFKTLLYRVGAGYFEVVGLEMINGRGFTQDSRTDSETAIIVNENFVANHRLIDPIDMQLFYHDQPYRIVGVVSNHLDGLKQHDSEEHVYMLASPDQYKKMVIGTGTDDVVRIQHEMEAEWRKLFPDQPFLSTLQEEVIYMEANAYNHNLKRIFFFLTVLGCLLSVSGIYALASLNIQKRTKEIGVRKVLGATIAHIMVLLNKEFAFIMALAMVAGGAGGFFITQALLGDLYAQHIEVGWVPVICSCLLLFIIGLSASSGIILRVAVANPRETLRDE</sequence>
<evidence type="ECO:0000256" key="5">
    <source>
        <dbReference type="ARBA" id="ARBA00023136"/>
    </source>
</evidence>
<dbReference type="InterPro" id="IPR050250">
    <property type="entry name" value="Macrolide_Exporter_MacB"/>
</dbReference>
<dbReference type="InterPro" id="IPR025857">
    <property type="entry name" value="MacB_PCD"/>
</dbReference>
<comment type="caution">
    <text evidence="9">The sequence shown here is derived from an EMBL/GenBank/DDBJ whole genome shotgun (WGS) entry which is preliminary data.</text>
</comment>
<keyword evidence="3 6" id="KW-0812">Transmembrane</keyword>
<name>A0ABW9S070_9BACT</name>
<accession>A0ABW9S070</accession>
<proteinExistence type="predicted"/>
<feature type="transmembrane region" description="Helical" evidence="6">
    <location>
        <begin position="20"/>
        <end position="43"/>
    </location>
</feature>
<reference evidence="9 10" key="1">
    <citation type="submission" date="2019-02" db="EMBL/GenBank/DDBJ databases">
        <authorList>
            <person name="Goldberg S.R."/>
            <person name="Haltli B.A."/>
            <person name="Correa H."/>
            <person name="Russell K.G."/>
        </authorList>
    </citation>
    <scope>NUCLEOTIDE SEQUENCE [LARGE SCALE GENOMIC DNA]</scope>
    <source>
        <strain evidence="9 10">JCM 16186</strain>
    </source>
</reference>
<evidence type="ECO:0000256" key="6">
    <source>
        <dbReference type="SAM" id="Phobius"/>
    </source>
</evidence>
<evidence type="ECO:0000313" key="9">
    <source>
        <dbReference type="EMBL" id="MTI29119.1"/>
    </source>
</evidence>
<dbReference type="PANTHER" id="PTHR30572">
    <property type="entry name" value="MEMBRANE COMPONENT OF TRANSPORTER-RELATED"/>
    <property type="match status" value="1"/>
</dbReference>
<feature type="domain" description="ABC3 transporter permease C-terminal" evidence="7">
    <location>
        <begin position="291"/>
        <end position="405"/>
    </location>
</feature>
<keyword evidence="2" id="KW-1003">Cell membrane</keyword>
<feature type="domain" description="ABC3 transporter permease C-terminal" evidence="7">
    <location>
        <begin position="670"/>
        <end position="780"/>
    </location>
</feature>
<evidence type="ECO:0000256" key="4">
    <source>
        <dbReference type="ARBA" id="ARBA00022989"/>
    </source>
</evidence>
<evidence type="ECO:0000256" key="1">
    <source>
        <dbReference type="ARBA" id="ARBA00004651"/>
    </source>
</evidence>
<feature type="transmembrane region" description="Helical" evidence="6">
    <location>
        <begin position="336"/>
        <end position="358"/>
    </location>
</feature>
<gene>
    <name evidence="9" type="ORF">E1163_29430</name>
</gene>
<feature type="transmembrane region" description="Helical" evidence="6">
    <location>
        <begin position="283"/>
        <end position="313"/>
    </location>
</feature>
<feature type="domain" description="MacB-like periplasmic core" evidence="8">
    <location>
        <begin position="21"/>
        <end position="241"/>
    </location>
</feature>
<feature type="transmembrane region" description="Helical" evidence="6">
    <location>
        <begin position="754"/>
        <end position="781"/>
    </location>
</feature>
<feature type="domain" description="MacB-like periplasmic core" evidence="8">
    <location>
        <begin position="436"/>
        <end position="591"/>
    </location>
</feature>
<dbReference type="RefSeq" id="WP_155177303.1">
    <property type="nucleotide sequence ID" value="NZ_BAAAFL010000022.1"/>
</dbReference>
<evidence type="ECO:0000259" key="7">
    <source>
        <dbReference type="Pfam" id="PF02687"/>
    </source>
</evidence>
<dbReference type="Proteomes" id="UP000798808">
    <property type="component" value="Unassembled WGS sequence"/>
</dbReference>
<feature type="transmembrane region" description="Helical" evidence="6">
    <location>
        <begin position="378"/>
        <end position="402"/>
    </location>
</feature>
<dbReference type="PANTHER" id="PTHR30572:SF18">
    <property type="entry name" value="ABC-TYPE MACROLIDE FAMILY EXPORT SYSTEM PERMEASE COMPONENT 2"/>
    <property type="match status" value="1"/>
</dbReference>
<evidence type="ECO:0000313" key="10">
    <source>
        <dbReference type="Proteomes" id="UP000798808"/>
    </source>
</evidence>
<dbReference type="Pfam" id="PF12704">
    <property type="entry name" value="MacB_PCD"/>
    <property type="match status" value="2"/>
</dbReference>
<evidence type="ECO:0000256" key="3">
    <source>
        <dbReference type="ARBA" id="ARBA00022692"/>
    </source>
</evidence>
<organism evidence="9 10">
    <name type="scientific">Fulvivirga kasyanovii</name>
    <dbReference type="NCBI Taxonomy" id="396812"/>
    <lineage>
        <taxon>Bacteria</taxon>
        <taxon>Pseudomonadati</taxon>
        <taxon>Bacteroidota</taxon>
        <taxon>Cytophagia</taxon>
        <taxon>Cytophagales</taxon>
        <taxon>Fulvivirgaceae</taxon>
        <taxon>Fulvivirga</taxon>
    </lineage>
</organism>
<feature type="transmembrane region" description="Helical" evidence="6">
    <location>
        <begin position="423"/>
        <end position="448"/>
    </location>
</feature>
<feature type="transmembrane region" description="Helical" evidence="6">
    <location>
        <begin position="719"/>
        <end position="742"/>
    </location>
</feature>
<evidence type="ECO:0000256" key="2">
    <source>
        <dbReference type="ARBA" id="ARBA00022475"/>
    </source>
</evidence>
<protein>
    <submittedName>
        <fullName evidence="9">ABC transporter permease</fullName>
    </submittedName>
</protein>
<dbReference type="Pfam" id="PF02687">
    <property type="entry name" value="FtsX"/>
    <property type="match status" value="2"/>
</dbReference>
<comment type="subcellular location">
    <subcellularLocation>
        <location evidence="1">Cell membrane</location>
        <topology evidence="1">Multi-pass membrane protein</topology>
    </subcellularLocation>
</comment>